<dbReference type="Pfam" id="PF03861">
    <property type="entry name" value="ANTAR"/>
    <property type="match status" value="1"/>
</dbReference>
<dbReference type="EMBL" id="JBHSQK010000011">
    <property type="protein sequence ID" value="MFC5948118.1"/>
    <property type="molecule type" value="Genomic_DNA"/>
</dbReference>
<dbReference type="Pfam" id="PF13185">
    <property type="entry name" value="GAF_2"/>
    <property type="match status" value="1"/>
</dbReference>
<keyword evidence="6" id="KW-1185">Reference proteome</keyword>
<proteinExistence type="predicted"/>
<name>A0ABW1I5A4_9PSEU</name>
<dbReference type="SMART" id="SM00065">
    <property type="entry name" value="GAF"/>
    <property type="match status" value="1"/>
</dbReference>
<organism evidence="5 6">
    <name type="scientific">Pseudonocardia lutea</name>
    <dbReference type="NCBI Taxonomy" id="2172015"/>
    <lineage>
        <taxon>Bacteria</taxon>
        <taxon>Bacillati</taxon>
        <taxon>Actinomycetota</taxon>
        <taxon>Actinomycetes</taxon>
        <taxon>Pseudonocardiales</taxon>
        <taxon>Pseudonocardiaceae</taxon>
        <taxon>Pseudonocardia</taxon>
    </lineage>
</organism>
<dbReference type="RefSeq" id="WP_379565174.1">
    <property type="nucleotide sequence ID" value="NZ_JBHSQK010000011.1"/>
</dbReference>
<evidence type="ECO:0000256" key="1">
    <source>
        <dbReference type="ARBA" id="ARBA00023015"/>
    </source>
</evidence>
<feature type="domain" description="ANTAR" evidence="4">
    <location>
        <begin position="312"/>
        <end position="373"/>
    </location>
</feature>
<evidence type="ECO:0000256" key="3">
    <source>
        <dbReference type="SAM" id="MobiDB-lite"/>
    </source>
</evidence>
<keyword evidence="1" id="KW-0805">Transcription regulation</keyword>
<evidence type="ECO:0000259" key="4">
    <source>
        <dbReference type="PROSITE" id="PS50921"/>
    </source>
</evidence>
<dbReference type="InterPro" id="IPR003018">
    <property type="entry name" value="GAF"/>
</dbReference>
<dbReference type="InterPro" id="IPR036388">
    <property type="entry name" value="WH-like_DNA-bd_sf"/>
</dbReference>
<dbReference type="SUPFAM" id="SSF55781">
    <property type="entry name" value="GAF domain-like"/>
    <property type="match status" value="1"/>
</dbReference>
<gene>
    <name evidence="5" type="ORF">ACFQH9_07500</name>
</gene>
<reference evidence="6" key="1">
    <citation type="journal article" date="2019" name="Int. J. Syst. Evol. Microbiol.">
        <title>The Global Catalogue of Microorganisms (GCM) 10K type strain sequencing project: providing services to taxonomists for standard genome sequencing and annotation.</title>
        <authorList>
            <consortium name="The Broad Institute Genomics Platform"/>
            <consortium name="The Broad Institute Genome Sequencing Center for Infectious Disease"/>
            <person name="Wu L."/>
            <person name="Ma J."/>
        </authorList>
    </citation>
    <scope>NUCLEOTIDE SEQUENCE [LARGE SCALE GENOMIC DNA]</scope>
    <source>
        <strain evidence="6">CGMCC 4.7397</strain>
    </source>
</reference>
<feature type="region of interest" description="Disordered" evidence="3">
    <location>
        <begin position="36"/>
        <end position="86"/>
    </location>
</feature>
<dbReference type="InterPro" id="IPR029016">
    <property type="entry name" value="GAF-like_dom_sf"/>
</dbReference>
<feature type="region of interest" description="Disordered" evidence="3">
    <location>
        <begin position="128"/>
        <end position="151"/>
    </location>
</feature>
<sequence>MPDGETTDAPGRWAELAHAFDLVERTLGVLDEELGAVGAAASPQDGPEDGSEGRAGAGPGAGTAPRGPGDGSGTVRGSAPEAQENRTVRLAAARLARARSVELRRRHAVLVERFAELHRSIARVRRDSEALRREGTGPGGRGAADGRTDGTDGTDLVEVLEEGGRALLGAADTERACAAVVEATRRAVPAAPHVALLVDGPDGPAVRAATDELAELACALQARLGEGPAPEALRTGVPVVVHDLSAPEAASRRPGLAAPATGLGLRSVAAVPLLAAPRRHAAALVLHAPAAGAFGPAELARARLCAAQASVALAGALQAENLLRALASRDLIGQAKGVLMHVHGIDEGAAFEMLRDRSRNTNTKLVEIARRVLEDRPDGSDRGA</sequence>
<dbReference type="Proteomes" id="UP001596119">
    <property type="component" value="Unassembled WGS sequence"/>
</dbReference>
<evidence type="ECO:0000313" key="5">
    <source>
        <dbReference type="EMBL" id="MFC5948118.1"/>
    </source>
</evidence>
<protein>
    <submittedName>
        <fullName evidence="5">GAF and ANTAR domain-containing protein</fullName>
    </submittedName>
</protein>
<dbReference type="Gene3D" id="1.10.10.10">
    <property type="entry name" value="Winged helix-like DNA-binding domain superfamily/Winged helix DNA-binding domain"/>
    <property type="match status" value="1"/>
</dbReference>
<dbReference type="PROSITE" id="PS50921">
    <property type="entry name" value="ANTAR"/>
    <property type="match status" value="1"/>
</dbReference>
<dbReference type="InterPro" id="IPR005561">
    <property type="entry name" value="ANTAR"/>
</dbReference>
<dbReference type="SMART" id="SM01012">
    <property type="entry name" value="ANTAR"/>
    <property type="match status" value="1"/>
</dbReference>
<evidence type="ECO:0000256" key="2">
    <source>
        <dbReference type="ARBA" id="ARBA00023163"/>
    </source>
</evidence>
<keyword evidence="2" id="KW-0804">Transcription</keyword>
<accession>A0ABW1I5A4</accession>
<dbReference type="Gene3D" id="3.30.450.40">
    <property type="match status" value="1"/>
</dbReference>
<comment type="caution">
    <text evidence="5">The sequence shown here is derived from an EMBL/GenBank/DDBJ whole genome shotgun (WGS) entry which is preliminary data.</text>
</comment>
<evidence type="ECO:0000313" key="6">
    <source>
        <dbReference type="Proteomes" id="UP001596119"/>
    </source>
</evidence>